<feature type="domain" description="Cyclic nucleotide-binding" evidence="1">
    <location>
        <begin position="279"/>
        <end position="396"/>
    </location>
</feature>
<dbReference type="SUPFAM" id="SSF51206">
    <property type="entry name" value="cAMP-binding domain-like"/>
    <property type="match status" value="1"/>
</dbReference>
<dbReference type="EMBL" id="JMCB01000001">
    <property type="protein sequence ID" value="KFE72124.1"/>
    <property type="molecule type" value="Genomic_DNA"/>
</dbReference>
<dbReference type="PROSITE" id="PS50042">
    <property type="entry name" value="CNMP_BINDING_3"/>
    <property type="match status" value="1"/>
</dbReference>
<dbReference type="PANTHER" id="PTHR24567">
    <property type="entry name" value="CRP FAMILY TRANSCRIPTIONAL REGULATORY PROTEIN"/>
    <property type="match status" value="1"/>
</dbReference>
<evidence type="ECO:0000259" key="1">
    <source>
        <dbReference type="PROSITE" id="PS50042"/>
    </source>
</evidence>
<name>A0A085WWR1_9BACT</name>
<proteinExistence type="predicted"/>
<evidence type="ECO:0000313" key="3">
    <source>
        <dbReference type="Proteomes" id="UP000028725"/>
    </source>
</evidence>
<dbReference type="STRING" id="394096.DB31_0385"/>
<sequence length="501" mass="55286">MSRIANTEVITPKSLSAEARSQLIDALYAVHCQIFDGVERESFARYVVESKAEHTWIQLHKSVAGELVGYFALHIFERQLSGVPTAVFRAEAGTLREYRGGNVNARFGLALAVRYLLKNPGRRAYYLGSLVHPSSYTQFAKYCGEVWPRQDARTPPELQTFMEELAAEFGLEQVDVTRPLVRKVGWKTRETEAEREYWQHCDKPAARFFIEANPGYVEGSGLVTVVPVTAATLLSMLRTLAERKLRAPVDAALSLARRLPLSSRLSRAELVRQLKAAALFSSFDEATLRAVAARAQIVQLPAGRCIFRQGDASNELYLLAQGAAYVMEGREEQVVNELGSGAVFGEIAMLAGEPRSATLRTATASTLVRIPREVLLPLIEADTGLRQGVWSTFAERRFESLVRGSERYGKLGRQGRRSWLRQGEHRELAPQQALTVEAGTHLLVLSGTVEFAHPAPQVAAPGALLLEAQHFLRVVALETARIVLLPRGVVPVHEATLAQAA</sequence>
<dbReference type="CDD" id="cd00038">
    <property type="entry name" value="CAP_ED"/>
    <property type="match status" value="1"/>
</dbReference>
<dbReference type="InterPro" id="IPR018488">
    <property type="entry name" value="cNMP-bd_CS"/>
</dbReference>
<dbReference type="GO" id="GO:0005829">
    <property type="term" value="C:cytosol"/>
    <property type="evidence" value="ECO:0007669"/>
    <property type="project" value="TreeGrafter"/>
</dbReference>
<accession>A0A085WWR1</accession>
<dbReference type="PROSITE" id="PS00889">
    <property type="entry name" value="CNMP_BINDING_2"/>
    <property type="match status" value="1"/>
</dbReference>
<organism evidence="2 3">
    <name type="scientific">Hyalangium minutum</name>
    <dbReference type="NCBI Taxonomy" id="394096"/>
    <lineage>
        <taxon>Bacteria</taxon>
        <taxon>Pseudomonadati</taxon>
        <taxon>Myxococcota</taxon>
        <taxon>Myxococcia</taxon>
        <taxon>Myxococcales</taxon>
        <taxon>Cystobacterineae</taxon>
        <taxon>Archangiaceae</taxon>
        <taxon>Hyalangium</taxon>
    </lineage>
</organism>
<protein>
    <submittedName>
        <fullName evidence="2">cAMP-binding protein</fullName>
    </submittedName>
</protein>
<dbReference type="PANTHER" id="PTHR24567:SF74">
    <property type="entry name" value="HTH-TYPE TRANSCRIPTIONAL REGULATOR ARCR"/>
    <property type="match status" value="1"/>
</dbReference>
<gene>
    <name evidence="2" type="ORF">DB31_0385</name>
</gene>
<dbReference type="RefSeq" id="WP_044181091.1">
    <property type="nucleotide sequence ID" value="NZ_JMCB01000001.1"/>
</dbReference>
<dbReference type="AlphaFoldDB" id="A0A085WWR1"/>
<dbReference type="Gene3D" id="2.60.120.10">
    <property type="entry name" value="Jelly Rolls"/>
    <property type="match status" value="1"/>
</dbReference>
<dbReference type="OrthoDB" id="8593536at2"/>
<dbReference type="InterPro" id="IPR014710">
    <property type="entry name" value="RmlC-like_jellyroll"/>
</dbReference>
<dbReference type="GO" id="GO:0003700">
    <property type="term" value="F:DNA-binding transcription factor activity"/>
    <property type="evidence" value="ECO:0007669"/>
    <property type="project" value="TreeGrafter"/>
</dbReference>
<evidence type="ECO:0000313" key="2">
    <source>
        <dbReference type="EMBL" id="KFE72124.1"/>
    </source>
</evidence>
<dbReference type="Proteomes" id="UP000028725">
    <property type="component" value="Unassembled WGS sequence"/>
</dbReference>
<comment type="caution">
    <text evidence="2">The sequence shown here is derived from an EMBL/GenBank/DDBJ whole genome shotgun (WGS) entry which is preliminary data.</text>
</comment>
<dbReference type="SMART" id="SM00100">
    <property type="entry name" value="cNMP"/>
    <property type="match status" value="1"/>
</dbReference>
<dbReference type="Pfam" id="PF00027">
    <property type="entry name" value="cNMP_binding"/>
    <property type="match status" value="1"/>
</dbReference>
<dbReference type="InterPro" id="IPR018490">
    <property type="entry name" value="cNMP-bd_dom_sf"/>
</dbReference>
<reference evidence="2 3" key="1">
    <citation type="submission" date="2014-04" db="EMBL/GenBank/DDBJ databases">
        <title>Genome assembly of Hyalangium minutum DSM 14724.</title>
        <authorList>
            <person name="Sharma G."/>
            <person name="Subramanian S."/>
        </authorList>
    </citation>
    <scope>NUCLEOTIDE SEQUENCE [LARGE SCALE GENOMIC DNA]</scope>
    <source>
        <strain evidence="2 3">DSM 14724</strain>
    </source>
</reference>
<dbReference type="InterPro" id="IPR050397">
    <property type="entry name" value="Env_Response_Regulators"/>
</dbReference>
<keyword evidence="3" id="KW-1185">Reference proteome</keyword>
<dbReference type="InterPro" id="IPR000595">
    <property type="entry name" value="cNMP-bd_dom"/>
</dbReference>